<proteinExistence type="predicted"/>
<dbReference type="AlphaFoldDB" id="A0A4U0VC28"/>
<protein>
    <submittedName>
        <fullName evidence="1">Uncharacterized protein</fullName>
    </submittedName>
</protein>
<dbReference type="EMBL" id="NAJP01000008">
    <property type="protein sequence ID" value="TKA46511.1"/>
    <property type="molecule type" value="Genomic_DNA"/>
</dbReference>
<reference evidence="1 2" key="1">
    <citation type="submission" date="2017-03" db="EMBL/GenBank/DDBJ databases">
        <title>Genomes of endolithic fungi from Antarctica.</title>
        <authorList>
            <person name="Coleine C."/>
            <person name="Masonjones S."/>
            <person name="Stajich J.E."/>
        </authorList>
    </citation>
    <scope>NUCLEOTIDE SEQUENCE [LARGE SCALE GENOMIC DNA]</scope>
    <source>
        <strain evidence="1 2">CCFEE 5311</strain>
    </source>
</reference>
<accession>A0A4U0VC28</accession>
<evidence type="ECO:0000313" key="2">
    <source>
        <dbReference type="Proteomes" id="UP000310066"/>
    </source>
</evidence>
<sequence length="401" mass="42315">MPLLVKTVVMVYDIVTPLDTTALTLRCANCTLARFVEVASGSEELVTLAPFDPDDEADKEGEIKAILGAEVCALDIGEKSIEKVKSVDVVEGGPIEADAEDKILPTTELLLTVSVAVVEADGTNPAANDDVLPGTEFKSTVLVLPVADETNVEGPELADMLARLLMLPLVGREVAKELAVLKKSDVLADTLLGPVAVVLLICWLPSDDTCIDVVEDDSPVSYDDWPFDTPVLDCDVSNVVCVLDTSLAVTVGVLYIGSRDCDTEILGPEWHDVAVVVAPPAESEAEYTLVTVELLETGDDVAVFDGPLVELPIPLNDCEDEIGTDVPRPLPTVAEVGAVGDTFCELDVRLLFAALPMGTRPVDNALGEVVRLLGTGDIAVTPVDCGFDGELELVGPTDGLV</sequence>
<organism evidence="1 2">
    <name type="scientific">Friedmanniomyces endolithicus</name>
    <dbReference type="NCBI Taxonomy" id="329885"/>
    <lineage>
        <taxon>Eukaryota</taxon>
        <taxon>Fungi</taxon>
        <taxon>Dikarya</taxon>
        <taxon>Ascomycota</taxon>
        <taxon>Pezizomycotina</taxon>
        <taxon>Dothideomycetes</taxon>
        <taxon>Dothideomycetidae</taxon>
        <taxon>Mycosphaerellales</taxon>
        <taxon>Teratosphaeriaceae</taxon>
        <taxon>Friedmanniomyces</taxon>
    </lineage>
</organism>
<gene>
    <name evidence="1" type="ORF">B0A54_02343</name>
</gene>
<comment type="caution">
    <text evidence="1">The sequence shown here is derived from an EMBL/GenBank/DDBJ whole genome shotgun (WGS) entry which is preliminary data.</text>
</comment>
<evidence type="ECO:0000313" key="1">
    <source>
        <dbReference type="EMBL" id="TKA46511.1"/>
    </source>
</evidence>
<dbReference type="Proteomes" id="UP000310066">
    <property type="component" value="Unassembled WGS sequence"/>
</dbReference>
<name>A0A4U0VC28_9PEZI</name>